<evidence type="ECO:0000313" key="3">
    <source>
        <dbReference type="EMBL" id="GEC12286.1"/>
    </source>
</evidence>
<keyword evidence="4" id="KW-1185">Reference proteome</keyword>
<keyword evidence="2" id="KW-1133">Transmembrane helix</keyword>
<dbReference type="EMBL" id="BJNE01000005">
    <property type="protein sequence ID" value="GEC12286.1"/>
    <property type="molecule type" value="Genomic_DNA"/>
</dbReference>
<feature type="transmembrane region" description="Helical" evidence="2">
    <location>
        <begin position="56"/>
        <end position="80"/>
    </location>
</feature>
<accession>A0ABQ0RKE3</accession>
<name>A0ABQ0RKE3_GLUNI</name>
<reference evidence="3 4" key="1">
    <citation type="submission" date="2019-06" db="EMBL/GenBank/DDBJ databases">
        <title>Whole genome shotgun sequence of Glutamicibacter nicotianae NBRC 14234.</title>
        <authorList>
            <person name="Hosoyama A."/>
            <person name="Uohara A."/>
            <person name="Ohji S."/>
            <person name="Ichikawa N."/>
        </authorList>
    </citation>
    <scope>NUCLEOTIDE SEQUENCE [LARGE SCALE GENOMIC DNA]</scope>
    <source>
        <strain evidence="3 4">NBRC 14234</strain>
    </source>
</reference>
<evidence type="ECO:0000313" key="4">
    <source>
        <dbReference type="Proteomes" id="UP000316242"/>
    </source>
</evidence>
<sequence length="175" mass="18671">MQQAGNAELLHNSNASISARVATRGGIMAVPYFIFERKHKDFSYPFLDPKSSRLKSVNWSAFVAFAAGIVMTWMCMYGSVPALQGSIASAVGGIDFSWPGGTLTGAAVYFALGYPRFRARINAGVPLGLKMDLSEGAFIKEFSSAEDPRKEQHVASRPAALPEPDAAPEKAPAGS</sequence>
<keyword evidence="2" id="KW-0812">Transmembrane</keyword>
<protein>
    <submittedName>
        <fullName evidence="3">Uncharacterized protein</fullName>
    </submittedName>
</protein>
<evidence type="ECO:0000256" key="1">
    <source>
        <dbReference type="SAM" id="MobiDB-lite"/>
    </source>
</evidence>
<dbReference type="Gene3D" id="1.10.4160.10">
    <property type="entry name" value="Hydantoin permease"/>
    <property type="match status" value="1"/>
</dbReference>
<feature type="transmembrane region" description="Helical" evidence="2">
    <location>
        <begin position="86"/>
        <end position="112"/>
    </location>
</feature>
<keyword evidence="2" id="KW-0472">Membrane</keyword>
<organism evidence="3 4">
    <name type="scientific">Glutamicibacter nicotianae</name>
    <name type="common">Arthrobacter nicotianae</name>
    <dbReference type="NCBI Taxonomy" id="37929"/>
    <lineage>
        <taxon>Bacteria</taxon>
        <taxon>Bacillati</taxon>
        <taxon>Actinomycetota</taxon>
        <taxon>Actinomycetes</taxon>
        <taxon>Micrococcales</taxon>
        <taxon>Micrococcaceae</taxon>
        <taxon>Glutamicibacter</taxon>
    </lineage>
</organism>
<dbReference type="Proteomes" id="UP000316242">
    <property type="component" value="Unassembled WGS sequence"/>
</dbReference>
<feature type="region of interest" description="Disordered" evidence="1">
    <location>
        <begin position="144"/>
        <end position="175"/>
    </location>
</feature>
<gene>
    <name evidence="3" type="ORF">ANI01nite_14890</name>
</gene>
<comment type="caution">
    <text evidence="3">The sequence shown here is derived from an EMBL/GenBank/DDBJ whole genome shotgun (WGS) entry which is preliminary data.</text>
</comment>
<feature type="compositionally biased region" description="Low complexity" evidence="1">
    <location>
        <begin position="158"/>
        <end position="175"/>
    </location>
</feature>
<proteinExistence type="predicted"/>
<evidence type="ECO:0000256" key="2">
    <source>
        <dbReference type="SAM" id="Phobius"/>
    </source>
</evidence>